<comment type="similarity">
    <text evidence="5">Belongs to the creatininase superfamily.</text>
</comment>
<dbReference type="Pfam" id="PF02633">
    <property type="entry name" value="Creatininase"/>
    <property type="match status" value="1"/>
</dbReference>
<gene>
    <name evidence="6" type="ORF">EOW66_01150</name>
</gene>
<evidence type="ECO:0000256" key="1">
    <source>
        <dbReference type="ARBA" id="ARBA00001947"/>
    </source>
</evidence>
<dbReference type="AlphaFoldDB" id="A0A3S4MLC0"/>
<name>A0A3S4MLC0_9RHOB</name>
<dbReference type="SUPFAM" id="SSF102215">
    <property type="entry name" value="Creatininase"/>
    <property type="match status" value="1"/>
</dbReference>
<keyword evidence="7" id="KW-1185">Reference proteome</keyword>
<dbReference type="RefSeq" id="WP_128154180.1">
    <property type="nucleotide sequence ID" value="NZ_JBHSOM010000007.1"/>
</dbReference>
<organism evidence="6 7">
    <name type="scientific">Paenirhodobacter huangdaonensis</name>
    <dbReference type="NCBI Taxonomy" id="2501515"/>
    <lineage>
        <taxon>Bacteria</taxon>
        <taxon>Pseudomonadati</taxon>
        <taxon>Pseudomonadota</taxon>
        <taxon>Alphaproteobacteria</taxon>
        <taxon>Rhodobacterales</taxon>
        <taxon>Rhodobacter group</taxon>
        <taxon>Paenirhodobacter</taxon>
    </lineage>
</organism>
<keyword evidence="4" id="KW-0862">Zinc</keyword>
<dbReference type="GO" id="GO:0009231">
    <property type="term" value="P:riboflavin biosynthetic process"/>
    <property type="evidence" value="ECO:0007669"/>
    <property type="project" value="TreeGrafter"/>
</dbReference>
<proteinExistence type="inferred from homology"/>
<dbReference type="Proteomes" id="UP000288071">
    <property type="component" value="Unassembled WGS sequence"/>
</dbReference>
<protein>
    <submittedName>
        <fullName evidence="6">Creatininase family protein</fullName>
    </submittedName>
</protein>
<comment type="cofactor">
    <cofactor evidence="1">
        <name>Zn(2+)</name>
        <dbReference type="ChEBI" id="CHEBI:29105"/>
    </cofactor>
</comment>
<keyword evidence="2" id="KW-0479">Metal-binding</keyword>
<dbReference type="PANTHER" id="PTHR35005:SF1">
    <property type="entry name" value="2-AMINO-5-FORMYLAMINO-6-RIBOSYLAMINOPYRIMIDIN-4(3H)-ONE 5'-MONOPHOSPHATE DEFORMYLASE"/>
    <property type="match status" value="1"/>
</dbReference>
<accession>A0A3S4MLC0</accession>
<reference evidence="7" key="2">
    <citation type="submission" date="2019-01" db="EMBL/GenBank/DDBJ databases">
        <title>Sinorhodobacter populi sp. nov. isolated from the symptomatic bark tissue of Populus euramericana canker.</title>
        <authorList>
            <person name="Li Y."/>
        </authorList>
    </citation>
    <scope>NUCLEOTIDE SEQUENCE [LARGE SCALE GENOMIC DNA]</scope>
    <source>
        <strain evidence="7">CGMCC 1.12963</strain>
    </source>
</reference>
<evidence type="ECO:0000256" key="2">
    <source>
        <dbReference type="ARBA" id="ARBA00022723"/>
    </source>
</evidence>
<comment type="caution">
    <text evidence="6">The sequence shown here is derived from an EMBL/GenBank/DDBJ whole genome shotgun (WGS) entry which is preliminary data.</text>
</comment>
<keyword evidence="3" id="KW-0378">Hydrolase</keyword>
<evidence type="ECO:0000256" key="3">
    <source>
        <dbReference type="ARBA" id="ARBA00022801"/>
    </source>
</evidence>
<dbReference type="GO" id="GO:0016811">
    <property type="term" value="F:hydrolase activity, acting on carbon-nitrogen (but not peptide) bonds, in linear amides"/>
    <property type="evidence" value="ECO:0007669"/>
    <property type="project" value="TreeGrafter"/>
</dbReference>
<sequence>MRKETPRHYAPRALIWSELTRRELEAARDAGALVLIPTGSIEQHGDHLPVETDALLSTAIAELAAARMRDTPVIVAPSVAFGFAPHHLSWPGTISLRLETYLAMLRDIARSVLDAGFPRAIFVNGHGGNSAPLRALTGQMICDDEPVGMVDYFAPSQPDWVALLQGGLARAGHACEQETALLLAVTGEETATGIAGRASGLEPRLIQPWIAPGYPDDPVTEAGAGWAAIFHADDCGYYGDPGAATASTGAAILEVTVEKLARFLEGFARAPLRCGVARDPARPGIAPPTVAPKRGAE</sequence>
<dbReference type="Gene3D" id="3.40.50.10310">
    <property type="entry name" value="Creatininase"/>
    <property type="match status" value="1"/>
</dbReference>
<evidence type="ECO:0000313" key="7">
    <source>
        <dbReference type="Proteomes" id="UP000288071"/>
    </source>
</evidence>
<dbReference type="InterPro" id="IPR024087">
    <property type="entry name" value="Creatininase-like_sf"/>
</dbReference>
<reference evidence="6 7" key="1">
    <citation type="submission" date="2019-01" db="EMBL/GenBank/DDBJ databases">
        <title>Sinorhodobacter populi sp. nov. isolated from the symptomatic bark tissue of Populus euramericana canker.</title>
        <authorList>
            <person name="Xu G."/>
        </authorList>
    </citation>
    <scope>NUCLEOTIDE SEQUENCE [LARGE SCALE GENOMIC DNA]</scope>
    <source>
        <strain evidence="6 7">CGMCC 1.12963</strain>
    </source>
</reference>
<dbReference type="PANTHER" id="PTHR35005">
    <property type="entry name" value="3-DEHYDRO-SCYLLO-INOSOSE HYDROLASE"/>
    <property type="match status" value="1"/>
</dbReference>
<dbReference type="EMBL" id="SAVA01000001">
    <property type="protein sequence ID" value="RWR54705.1"/>
    <property type="molecule type" value="Genomic_DNA"/>
</dbReference>
<dbReference type="InterPro" id="IPR003785">
    <property type="entry name" value="Creatininase/forma_Hydrolase"/>
</dbReference>
<evidence type="ECO:0000256" key="5">
    <source>
        <dbReference type="ARBA" id="ARBA00024029"/>
    </source>
</evidence>
<evidence type="ECO:0000256" key="4">
    <source>
        <dbReference type="ARBA" id="ARBA00022833"/>
    </source>
</evidence>
<evidence type="ECO:0000313" key="6">
    <source>
        <dbReference type="EMBL" id="RWR54705.1"/>
    </source>
</evidence>
<dbReference type="GO" id="GO:0046872">
    <property type="term" value="F:metal ion binding"/>
    <property type="evidence" value="ECO:0007669"/>
    <property type="project" value="UniProtKB-KW"/>
</dbReference>